<organism evidence="5 6">
    <name type="scientific">Piptocephalis cylindrospora</name>
    <dbReference type="NCBI Taxonomy" id="1907219"/>
    <lineage>
        <taxon>Eukaryota</taxon>
        <taxon>Fungi</taxon>
        <taxon>Fungi incertae sedis</taxon>
        <taxon>Zoopagomycota</taxon>
        <taxon>Zoopagomycotina</taxon>
        <taxon>Zoopagomycetes</taxon>
        <taxon>Zoopagales</taxon>
        <taxon>Piptocephalidaceae</taxon>
        <taxon>Piptocephalis</taxon>
    </lineage>
</organism>
<sequence>MYSPYLYITYFAWTWTLGSAQDQPVNASLMDVGLVQATAISFNGLPYIVGGLPTGKDPGASVFFGNLMPPPPDNSLTRNFVKGLEYLQAISIPKLTGHAAAPLPQGILLYGGFISTSNSSTLTPHTAGVIHPNDQTFSPLNITLSIENGTSPSSRIEHTLVVSANEALLLGGYDGTGLDGAGLQSVHGDFHAISATNGSSTLLPPPPTGWWQHTATILSSQSLVVLGGVRQDGALESLASANIYNIASKTWRIQPLTGIPPTSRRDHVAIRMDNEFILIHGGTNLDGTALLNDIHVLDTIEWAWSTPSISTFITGRRGHIGLATIYANVLMLGLVQGGETERESFHYLDTQAWSFITSREVRNSKSLSNPAKIAIIVVSATIGVAVLIALGIYWRKVRQRHSRGNQSKKDKSWQWPTEMLSSFELTIHTEHAARPNGATPQAANPSNPSTANLTRPSA</sequence>
<evidence type="ECO:0000256" key="1">
    <source>
        <dbReference type="ARBA" id="ARBA00022441"/>
    </source>
</evidence>
<proteinExistence type="predicted"/>
<dbReference type="SUPFAM" id="SSF117281">
    <property type="entry name" value="Kelch motif"/>
    <property type="match status" value="1"/>
</dbReference>
<evidence type="ECO:0000256" key="3">
    <source>
        <dbReference type="SAM" id="MobiDB-lite"/>
    </source>
</evidence>
<keyword evidence="4" id="KW-0472">Membrane</keyword>
<feature type="transmembrane region" description="Helical" evidence="4">
    <location>
        <begin position="373"/>
        <end position="394"/>
    </location>
</feature>
<protein>
    <recommendedName>
        <fullName evidence="7">Galactose oxidase</fullName>
    </recommendedName>
</protein>
<accession>A0A4P9Y6P2</accession>
<name>A0A4P9Y6P2_9FUNG</name>
<evidence type="ECO:0000256" key="4">
    <source>
        <dbReference type="SAM" id="Phobius"/>
    </source>
</evidence>
<evidence type="ECO:0000313" key="5">
    <source>
        <dbReference type="EMBL" id="RKP14776.1"/>
    </source>
</evidence>
<keyword evidence="4" id="KW-1133">Transmembrane helix</keyword>
<keyword evidence="1" id="KW-0880">Kelch repeat</keyword>
<dbReference type="Gene3D" id="2.120.10.80">
    <property type="entry name" value="Kelch-type beta propeller"/>
    <property type="match status" value="2"/>
</dbReference>
<evidence type="ECO:0000256" key="2">
    <source>
        <dbReference type="ARBA" id="ARBA00022737"/>
    </source>
</evidence>
<dbReference type="Proteomes" id="UP000267251">
    <property type="component" value="Unassembled WGS sequence"/>
</dbReference>
<dbReference type="PANTHER" id="PTHR46093">
    <property type="entry name" value="ACYL-COA-BINDING DOMAIN-CONTAINING PROTEIN 5"/>
    <property type="match status" value="1"/>
</dbReference>
<dbReference type="AlphaFoldDB" id="A0A4P9Y6P2"/>
<dbReference type="InterPro" id="IPR015915">
    <property type="entry name" value="Kelch-typ_b-propeller"/>
</dbReference>
<keyword evidence="6" id="KW-1185">Reference proteome</keyword>
<dbReference type="Pfam" id="PF24681">
    <property type="entry name" value="Kelch_KLHDC2_KLHL20_DRC7"/>
    <property type="match status" value="1"/>
</dbReference>
<keyword evidence="4" id="KW-0812">Transmembrane</keyword>
<keyword evidence="2" id="KW-0677">Repeat</keyword>
<feature type="region of interest" description="Disordered" evidence="3">
    <location>
        <begin position="430"/>
        <end position="458"/>
    </location>
</feature>
<dbReference type="OrthoDB" id="432528at2759"/>
<evidence type="ECO:0000313" key="6">
    <source>
        <dbReference type="Proteomes" id="UP000267251"/>
    </source>
</evidence>
<feature type="compositionally biased region" description="Polar residues" evidence="3">
    <location>
        <begin position="438"/>
        <end position="458"/>
    </location>
</feature>
<evidence type="ECO:0008006" key="7">
    <source>
        <dbReference type="Google" id="ProtNLM"/>
    </source>
</evidence>
<dbReference type="EMBL" id="KZ987792">
    <property type="protein sequence ID" value="RKP14776.1"/>
    <property type="molecule type" value="Genomic_DNA"/>
</dbReference>
<reference evidence="6" key="1">
    <citation type="journal article" date="2018" name="Nat. Microbiol.">
        <title>Leveraging single-cell genomics to expand the fungal tree of life.</title>
        <authorList>
            <person name="Ahrendt S.R."/>
            <person name="Quandt C.A."/>
            <person name="Ciobanu D."/>
            <person name="Clum A."/>
            <person name="Salamov A."/>
            <person name="Andreopoulos B."/>
            <person name="Cheng J.F."/>
            <person name="Woyke T."/>
            <person name="Pelin A."/>
            <person name="Henrissat B."/>
            <person name="Reynolds N.K."/>
            <person name="Benny G.L."/>
            <person name="Smith M.E."/>
            <person name="James T.Y."/>
            <person name="Grigoriev I.V."/>
        </authorList>
    </citation>
    <scope>NUCLEOTIDE SEQUENCE [LARGE SCALE GENOMIC DNA]</scope>
</reference>
<gene>
    <name evidence="5" type="ORF">BJ684DRAFT_18838</name>
</gene>
<dbReference type="PANTHER" id="PTHR46093:SF3">
    <property type="entry name" value="ACYL-COA-BINDING DOMAIN-CONTAINING PROTEIN 4"/>
    <property type="match status" value="1"/>
</dbReference>